<dbReference type="Proteomes" id="UP000183107">
    <property type="component" value="Unassembled WGS sequence"/>
</dbReference>
<evidence type="ECO:0000313" key="2">
    <source>
        <dbReference type="Proteomes" id="UP000183107"/>
    </source>
</evidence>
<name>A0A1I5DXQ0_9PROT</name>
<dbReference type="RefSeq" id="WP_074797786.1">
    <property type="nucleotide sequence ID" value="NZ_FOVJ01000006.1"/>
</dbReference>
<reference evidence="2" key="1">
    <citation type="submission" date="2016-10" db="EMBL/GenBank/DDBJ databases">
        <authorList>
            <person name="Varghese N."/>
        </authorList>
    </citation>
    <scope>NUCLEOTIDE SEQUENCE [LARGE SCALE GENOMIC DNA]</scope>
    <source>
        <strain evidence="2">Nsp8</strain>
    </source>
</reference>
<dbReference type="EMBL" id="FOVJ01000006">
    <property type="protein sequence ID" value="SFO04009.1"/>
    <property type="molecule type" value="Genomic_DNA"/>
</dbReference>
<dbReference type="GO" id="GO:0016787">
    <property type="term" value="F:hydrolase activity"/>
    <property type="evidence" value="ECO:0007669"/>
    <property type="project" value="InterPro"/>
</dbReference>
<accession>A0A1I5DXQ0</accession>
<dbReference type="InterPro" id="IPR032466">
    <property type="entry name" value="Metal_Hydrolase"/>
</dbReference>
<sequence>MINEWQPALDSVLCDVVEQLDMKFPDFDISCNRLRRTIAHALLITLLAMMAGCHLLTNQLGGAFDAVPEDLETELSPEAAALVDKAFSGLDPSRLADAHVHHISREVHPSWLSWSNPVRRLRTDIFLSGAGVEWADDVEQRYIERLERLASHFPEGTSFLLYALDRTYDAHGNPQPDQTPIYVSNESVWEVSQRSPAKFVPVVSIHPARPNAVEQLRYWGKRGVQYVKWLPSTMKIDPADSAHDKFYEAMREHGMILLSHTGDEHAVETVDQELGNPLRLRRPLARGVTVVALHAASNGSFRDLDAPTHASNSLWGSNQVPGIDLLLRMMDDPAHEGTLYAEISAITYFNHLDEPLLRLLERPDLHHRLINGSDYPLGGINVVIQTRALQQDGFITSKERRWLNEIYRKNPLLFDFVVKRTVRHPETGEQFRPEAFLLPKQWVRQ</sequence>
<organism evidence="1 2">
    <name type="scientific">Nitrosospira briensis</name>
    <dbReference type="NCBI Taxonomy" id="35799"/>
    <lineage>
        <taxon>Bacteria</taxon>
        <taxon>Pseudomonadati</taxon>
        <taxon>Pseudomonadota</taxon>
        <taxon>Betaproteobacteria</taxon>
        <taxon>Nitrosomonadales</taxon>
        <taxon>Nitrosomonadaceae</taxon>
        <taxon>Nitrosospira</taxon>
    </lineage>
</organism>
<dbReference type="AlphaFoldDB" id="A0A1I5DXQ0"/>
<dbReference type="OrthoDB" id="9771320at2"/>
<protein>
    <submittedName>
        <fullName evidence="1">Mannonate dehydratase</fullName>
    </submittedName>
</protein>
<gene>
    <name evidence="1" type="ORF">SAMN05216386_2453</name>
</gene>
<evidence type="ECO:0000313" key="1">
    <source>
        <dbReference type="EMBL" id="SFO04009.1"/>
    </source>
</evidence>
<dbReference type="Gene3D" id="3.20.20.140">
    <property type="entry name" value="Metal-dependent hydrolases"/>
    <property type="match status" value="1"/>
</dbReference>
<dbReference type="SUPFAM" id="SSF51556">
    <property type="entry name" value="Metallo-dependent hydrolases"/>
    <property type="match status" value="1"/>
</dbReference>
<proteinExistence type="predicted"/>
<keyword evidence="2" id="KW-1185">Reference proteome</keyword>